<protein>
    <recommendedName>
        <fullName evidence="2">HEPN domain-containing protein</fullName>
    </recommendedName>
</protein>
<organism evidence="1">
    <name type="scientific">viral metagenome</name>
    <dbReference type="NCBI Taxonomy" id="1070528"/>
    <lineage>
        <taxon>unclassified sequences</taxon>
        <taxon>metagenomes</taxon>
        <taxon>organismal metagenomes</taxon>
    </lineage>
</organism>
<dbReference type="AlphaFoldDB" id="A0A6C0JWI6"/>
<dbReference type="EMBL" id="MN740746">
    <property type="protein sequence ID" value="QHU09879.1"/>
    <property type="molecule type" value="Genomic_DNA"/>
</dbReference>
<evidence type="ECO:0000313" key="1">
    <source>
        <dbReference type="EMBL" id="QHU09879.1"/>
    </source>
</evidence>
<proteinExistence type="predicted"/>
<evidence type="ECO:0008006" key="2">
    <source>
        <dbReference type="Google" id="ProtNLM"/>
    </source>
</evidence>
<sequence>MSSSGCERLECEIADNPMSENDKMDIRDAYKVYSDAYNKSKACIEDTWDVWYEAHKAVQIAFDNFLAIRRRLIR</sequence>
<accession>A0A6C0JWI6</accession>
<reference evidence="1" key="1">
    <citation type="journal article" date="2020" name="Nature">
        <title>Giant virus diversity and host interactions through global metagenomics.</title>
        <authorList>
            <person name="Schulz F."/>
            <person name="Roux S."/>
            <person name="Paez-Espino D."/>
            <person name="Jungbluth S."/>
            <person name="Walsh D.A."/>
            <person name="Denef V.J."/>
            <person name="McMahon K.D."/>
            <person name="Konstantinidis K.T."/>
            <person name="Eloe-Fadrosh E.A."/>
            <person name="Kyrpides N.C."/>
            <person name="Woyke T."/>
        </authorList>
    </citation>
    <scope>NUCLEOTIDE SEQUENCE</scope>
    <source>
        <strain evidence="1">GVMAG-S-1101164-164</strain>
    </source>
</reference>
<name>A0A6C0JWI6_9ZZZZ</name>